<comment type="similarity">
    <text evidence="1">Belongs to the methyltransferase superfamily.</text>
</comment>
<dbReference type="Gene3D" id="3.40.50.150">
    <property type="entry name" value="Vaccinia Virus protein VP39"/>
    <property type="match status" value="1"/>
</dbReference>
<dbReference type="Pfam" id="PF08241">
    <property type="entry name" value="Methyltransf_11"/>
    <property type="match status" value="1"/>
</dbReference>
<organism evidence="5 6">
    <name type="scientific">Varibaculum cambriense</name>
    <dbReference type="NCBI Taxonomy" id="184870"/>
    <lineage>
        <taxon>Bacteria</taxon>
        <taxon>Bacillati</taxon>
        <taxon>Actinomycetota</taxon>
        <taxon>Actinomycetes</taxon>
        <taxon>Actinomycetales</taxon>
        <taxon>Actinomycetaceae</taxon>
        <taxon>Varibaculum</taxon>
    </lineage>
</organism>
<dbReference type="InterPro" id="IPR051052">
    <property type="entry name" value="Diverse_substrate_MTase"/>
</dbReference>
<dbReference type="InterPro" id="IPR029063">
    <property type="entry name" value="SAM-dependent_MTases_sf"/>
</dbReference>
<accession>A0AAJ1BCG8</accession>
<keyword evidence="3" id="KW-0808">Transferase</keyword>
<dbReference type="RefSeq" id="WP_024059577.1">
    <property type="nucleotide sequence ID" value="NZ_JAKNHJ010000014.1"/>
</dbReference>
<dbReference type="InterPro" id="IPR013216">
    <property type="entry name" value="Methyltransf_11"/>
</dbReference>
<dbReference type="PANTHER" id="PTHR44942">
    <property type="entry name" value="METHYLTRANSF_11 DOMAIN-CONTAINING PROTEIN"/>
    <property type="match status" value="1"/>
</dbReference>
<dbReference type="PANTHER" id="PTHR44942:SF4">
    <property type="entry name" value="METHYLTRANSFERASE TYPE 11 DOMAIN-CONTAINING PROTEIN"/>
    <property type="match status" value="1"/>
</dbReference>
<sequence length="263" mass="28822">MVDLGPPPGSVTDRWQVGSAASGGNPYTLAGTDYERYRPTYPPLAVDTVLSGLKNPTILDVGAGSGKFTRALAARGVTVSALEPAAAMREMFRESLPQIPLYAGKAEDVAELFAPGTFDALCFAQCWHWVEKEAACTAAAKVLKPGGRLVIIYNQMNVSFPWVKRLSRVMRSGDVHHPDRIPPLGKWFEKPQLQLFQWGMSLPVAALFTLAKTRSSYLRASVNGKRHLQANLRSYLFDDLALTPSQTVTLPYYTLVWVAPVAN</sequence>
<evidence type="ECO:0000313" key="5">
    <source>
        <dbReference type="EMBL" id="MCG4618343.1"/>
    </source>
</evidence>
<dbReference type="GO" id="GO:0008757">
    <property type="term" value="F:S-adenosylmethionine-dependent methyltransferase activity"/>
    <property type="evidence" value="ECO:0007669"/>
    <property type="project" value="InterPro"/>
</dbReference>
<evidence type="ECO:0000259" key="4">
    <source>
        <dbReference type="Pfam" id="PF08241"/>
    </source>
</evidence>
<proteinExistence type="inferred from homology"/>
<name>A0AAJ1BCG8_9ACTO</name>
<protein>
    <submittedName>
        <fullName evidence="5">Class I SAM-dependent methyltransferase</fullName>
    </submittedName>
</protein>
<evidence type="ECO:0000256" key="3">
    <source>
        <dbReference type="ARBA" id="ARBA00022679"/>
    </source>
</evidence>
<dbReference type="EMBL" id="JAKNHJ010000014">
    <property type="protein sequence ID" value="MCG4618343.1"/>
    <property type="molecule type" value="Genomic_DNA"/>
</dbReference>
<keyword evidence="2 5" id="KW-0489">Methyltransferase</keyword>
<dbReference type="CDD" id="cd02440">
    <property type="entry name" value="AdoMet_MTases"/>
    <property type="match status" value="1"/>
</dbReference>
<evidence type="ECO:0000256" key="1">
    <source>
        <dbReference type="ARBA" id="ARBA00008361"/>
    </source>
</evidence>
<gene>
    <name evidence="5" type="ORF">L0M99_07545</name>
</gene>
<dbReference type="AlphaFoldDB" id="A0AAJ1BCG8"/>
<dbReference type="SUPFAM" id="SSF53335">
    <property type="entry name" value="S-adenosyl-L-methionine-dependent methyltransferases"/>
    <property type="match status" value="1"/>
</dbReference>
<feature type="domain" description="Methyltransferase type 11" evidence="4">
    <location>
        <begin position="59"/>
        <end position="151"/>
    </location>
</feature>
<comment type="caution">
    <text evidence="5">The sequence shown here is derived from an EMBL/GenBank/DDBJ whole genome shotgun (WGS) entry which is preliminary data.</text>
</comment>
<dbReference type="Proteomes" id="UP001200537">
    <property type="component" value="Unassembled WGS sequence"/>
</dbReference>
<evidence type="ECO:0000313" key="6">
    <source>
        <dbReference type="Proteomes" id="UP001200537"/>
    </source>
</evidence>
<evidence type="ECO:0000256" key="2">
    <source>
        <dbReference type="ARBA" id="ARBA00022603"/>
    </source>
</evidence>
<reference evidence="5" key="1">
    <citation type="submission" date="2022-01" db="EMBL/GenBank/DDBJ databases">
        <title>Collection of gut derived symbiotic bacterial strains cultured from healthy donors.</title>
        <authorList>
            <person name="Lin H."/>
            <person name="Kohout C."/>
            <person name="Waligurski E."/>
            <person name="Pamer E.G."/>
        </authorList>
    </citation>
    <scope>NUCLEOTIDE SEQUENCE</scope>
    <source>
        <strain evidence="5">DFI.7.46</strain>
    </source>
</reference>
<dbReference type="GO" id="GO:0032259">
    <property type="term" value="P:methylation"/>
    <property type="evidence" value="ECO:0007669"/>
    <property type="project" value="UniProtKB-KW"/>
</dbReference>